<proteinExistence type="predicted"/>
<dbReference type="InterPro" id="IPR029118">
    <property type="entry name" value="Ntox16"/>
</dbReference>
<accession>A0A2S9MDP1</accession>
<reference evidence="2 3" key="1">
    <citation type="submission" date="2018-03" db="EMBL/GenBank/DDBJ databases">
        <authorList>
            <person name="Keele B.F."/>
        </authorList>
    </citation>
    <scope>NUCLEOTIDE SEQUENCE [LARGE SCALE GENOMIC DNA]</scope>
    <source>
        <strain evidence="2 3">AU19729</strain>
    </source>
</reference>
<dbReference type="Pfam" id="PF15523">
    <property type="entry name" value="Ntox16"/>
    <property type="match status" value="1"/>
</dbReference>
<gene>
    <name evidence="2" type="ORF">C6Q15_24640</name>
</gene>
<organism evidence="2 3">
    <name type="scientific">Burkholderia multivorans</name>
    <dbReference type="NCBI Taxonomy" id="87883"/>
    <lineage>
        <taxon>Bacteria</taxon>
        <taxon>Pseudomonadati</taxon>
        <taxon>Pseudomonadota</taxon>
        <taxon>Betaproteobacteria</taxon>
        <taxon>Burkholderiales</taxon>
        <taxon>Burkholderiaceae</taxon>
        <taxon>Burkholderia</taxon>
        <taxon>Burkholderia cepacia complex</taxon>
    </lineage>
</organism>
<evidence type="ECO:0000313" key="2">
    <source>
        <dbReference type="EMBL" id="PRF55846.1"/>
    </source>
</evidence>
<feature type="domain" description="Novel toxin 16" evidence="1">
    <location>
        <begin position="12"/>
        <end position="50"/>
    </location>
</feature>
<comment type="caution">
    <text evidence="2">The sequence shown here is derived from an EMBL/GenBank/DDBJ whole genome shotgun (WGS) entry which is preliminary data.</text>
</comment>
<sequence length="54" mass="6083">MDNATILMMRQRNVRCAMARDLMNGKCFAGGDAAHRNEAIKAWESVAKCDRLLK</sequence>
<protein>
    <recommendedName>
        <fullName evidence="1">Novel toxin 16 domain-containing protein</fullName>
    </recommendedName>
</protein>
<evidence type="ECO:0000259" key="1">
    <source>
        <dbReference type="Pfam" id="PF15523"/>
    </source>
</evidence>
<evidence type="ECO:0000313" key="3">
    <source>
        <dbReference type="Proteomes" id="UP000238982"/>
    </source>
</evidence>
<dbReference type="AlphaFoldDB" id="A0A2S9MDP1"/>
<name>A0A2S9MDP1_9BURK</name>
<dbReference type="EMBL" id="PVGH01000093">
    <property type="protein sequence ID" value="PRF55846.1"/>
    <property type="molecule type" value="Genomic_DNA"/>
</dbReference>
<dbReference type="Proteomes" id="UP000238982">
    <property type="component" value="Unassembled WGS sequence"/>
</dbReference>